<proteinExistence type="predicted"/>
<protein>
    <submittedName>
        <fullName evidence="2">Uncharacterized protein</fullName>
    </submittedName>
</protein>
<dbReference type="EMBL" id="JAPQKI010000004">
    <property type="protein sequence ID" value="KAJ5103468.1"/>
    <property type="molecule type" value="Genomic_DNA"/>
</dbReference>
<gene>
    <name evidence="2" type="ORF">N7532_003997</name>
</gene>
<reference evidence="2" key="1">
    <citation type="submission" date="2022-11" db="EMBL/GenBank/DDBJ databases">
        <authorList>
            <person name="Petersen C."/>
        </authorList>
    </citation>
    <scope>NUCLEOTIDE SEQUENCE</scope>
    <source>
        <strain evidence="2">IBT 30761</strain>
    </source>
</reference>
<dbReference type="RefSeq" id="XP_056476848.1">
    <property type="nucleotide sequence ID" value="XM_056616491.1"/>
</dbReference>
<evidence type="ECO:0000313" key="2">
    <source>
        <dbReference type="EMBL" id="KAJ5103468.1"/>
    </source>
</evidence>
<name>A0A9W9KF83_9EURO</name>
<sequence>MQNPLQPAPGAAFDQVLGFHQLGEVSSTSHTINTGVGGLQTTSDGYMAPGALEEPFSPINQPVGPQDSSYYPLMSLQVSQMETYLENSFADANLRSSDMALLDTLPPAPDALLLSDDCFTGQINDGHNTRPIASQSGETRTNSLEGHGDEFDYVLGGIGGEVPLIQ</sequence>
<evidence type="ECO:0000256" key="1">
    <source>
        <dbReference type="SAM" id="MobiDB-lite"/>
    </source>
</evidence>
<feature type="region of interest" description="Disordered" evidence="1">
    <location>
        <begin position="127"/>
        <end position="146"/>
    </location>
</feature>
<feature type="compositionally biased region" description="Polar residues" evidence="1">
    <location>
        <begin position="127"/>
        <end position="144"/>
    </location>
</feature>
<dbReference type="AlphaFoldDB" id="A0A9W9KF83"/>
<reference evidence="2" key="2">
    <citation type="journal article" date="2023" name="IMA Fungus">
        <title>Comparative genomic study of the Penicillium genus elucidates a diverse pangenome and 15 lateral gene transfer events.</title>
        <authorList>
            <person name="Petersen C."/>
            <person name="Sorensen T."/>
            <person name="Nielsen M.R."/>
            <person name="Sondergaard T.E."/>
            <person name="Sorensen J.L."/>
            <person name="Fitzpatrick D.A."/>
            <person name="Frisvad J.C."/>
            <person name="Nielsen K.L."/>
        </authorList>
    </citation>
    <scope>NUCLEOTIDE SEQUENCE</scope>
    <source>
        <strain evidence="2">IBT 30761</strain>
    </source>
</reference>
<keyword evidence="3" id="KW-1185">Reference proteome</keyword>
<dbReference type="Proteomes" id="UP001149074">
    <property type="component" value="Unassembled WGS sequence"/>
</dbReference>
<dbReference type="GeneID" id="81355470"/>
<dbReference type="OrthoDB" id="4367841at2759"/>
<comment type="caution">
    <text evidence="2">The sequence shown here is derived from an EMBL/GenBank/DDBJ whole genome shotgun (WGS) entry which is preliminary data.</text>
</comment>
<accession>A0A9W9KF83</accession>
<evidence type="ECO:0000313" key="3">
    <source>
        <dbReference type="Proteomes" id="UP001149074"/>
    </source>
</evidence>
<organism evidence="2 3">
    <name type="scientific">Penicillium argentinense</name>
    <dbReference type="NCBI Taxonomy" id="1131581"/>
    <lineage>
        <taxon>Eukaryota</taxon>
        <taxon>Fungi</taxon>
        <taxon>Dikarya</taxon>
        <taxon>Ascomycota</taxon>
        <taxon>Pezizomycotina</taxon>
        <taxon>Eurotiomycetes</taxon>
        <taxon>Eurotiomycetidae</taxon>
        <taxon>Eurotiales</taxon>
        <taxon>Aspergillaceae</taxon>
        <taxon>Penicillium</taxon>
    </lineage>
</organism>